<comment type="caution">
    <text evidence="3">The sequence shown here is derived from an EMBL/GenBank/DDBJ whole genome shotgun (WGS) entry which is preliminary data.</text>
</comment>
<dbReference type="GO" id="GO:0008977">
    <property type="term" value="F:prephenate dehydrogenase (NAD+) activity"/>
    <property type="evidence" value="ECO:0007669"/>
    <property type="project" value="InterPro"/>
</dbReference>
<evidence type="ECO:0000313" key="3">
    <source>
        <dbReference type="EMBL" id="GJD78804.1"/>
    </source>
</evidence>
<dbReference type="GO" id="GO:0004665">
    <property type="term" value="F:prephenate dehydrogenase (NADP+) activity"/>
    <property type="evidence" value="ECO:0007669"/>
    <property type="project" value="InterPro"/>
</dbReference>
<reference evidence="3" key="2">
    <citation type="submission" date="2021-08" db="EMBL/GenBank/DDBJ databases">
        <authorList>
            <person name="Tani A."/>
            <person name="Ola A."/>
            <person name="Ogura Y."/>
            <person name="Katsura K."/>
            <person name="Hayashi T."/>
        </authorList>
    </citation>
    <scope>NUCLEOTIDE SEQUENCE</scope>
    <source>
        <strain evidence="3">NBRC 103626</strain>
    </source>
</reference>
<dbReference type="InterPro" id="IPR003099">
    <property type="entry name" value="Prephen_DH"/>
</dbReference>
<keyword evidence="4" id="KW-1185">Reference proteome</keyword>
<dbReference type="SUPFAM" id="SSF48179">
    <property type="entry name" value="6-phosphogluconate dehydrogenase C-terminal domain-like"/>
    <property type="match status" value="1"/>
</dbReference>
<dbReference type="InterPro" id="IPR036291">
    <property type="entry name" value="NAD(P)-bd_dom_sf"/>
</dbReference>
<keyword evidence="1" id="KW-0560">Oxidoreductase</keyword>
<dbReference type="PANTHER" id="PTHR21363:SF0">
    <property type="entry name" value="PREPHENATE DEHYDROGENASE [NADP(+)]"/>
    <property type="match status" value="1"/>
</dbReference>
<dbReference type="Pfam" id="PF02153">
    <property type="entry name" value="PDH_N"/>
    <property type="match status" value="1"/>
</dbReference>
<feature type="domain" description="Prephenate/arogenate dehydrogenase" evidence="2">
    <location>
        <begin position="15"/>
        <end position="272"/>
    </location>
</feature>
<dbReference type="GO" id="GO:0006571">
    <property type="term" value="P:tyrosine biosynthetic process"/>
    <property type="evidence" value="ECO:0007669"/>
    <property type="project" value="InterPro"/>
</dbReference>
<dbReference type="InterPro" id="IPR046826">
    <property type="entry name" value="PDH_N"/>
</dbReference>
<dbReference type="InterPro" id="IPR008927">
    <property type="entry name" value="6-PGluconate_DH-like_C_sf"/>
</dbReference>
<dbReference type="AlphaFoldDB" id="A0AA37HNM4"/>
<gene>
    <name evidence="3" type="ORF">NBEOAGPD_2023</name>
</gene>
<name>A0AA37HNM4_9HYPH</name>
<accession>A0AA37HNM4</accession>
<dbReference type="Proteomes" id="UP001055108">
    <property type="component" value="Unassembled WGS sequence"/>
</dbReference>
<dbReference type="SUPFAM" id="SSF51735">
    <property type="entry name" value="NAD(P)-binding Rossmann-fold domains"/>
    <property type="match status" value="1"/>
</dbReference>
<protein>
    <recommendedName>
        <fullName evidence="2">Prephenate/arogenate dehydrogenase domain-containing protein</fullName>
    </recommendedName>
</protein>
<evidence type="ECO:0000313" key="4">
    <source>
        <dbReference type="Proteomes" id="UP001055108"/>
    </source>
</evidence>
<sequence length="272" mass="28892">MSFPPKTPARFAPARTVGLIGFGAFGRLIAHHLAPHARLRAYDPVVAADAFGPDAEGVDLATAAACPFVILATPVPTLRTVARAIAPHLRPGALVADVGSVKVVPAAILRAELPAQVDILATHPLFGPQSARDGIAGLTVAVCPVRGRRSLRAAAFLRRVLGLAVVVTTPEAHDREMAAVQGLTHLIAKVLVRMEPLPGRAGGRRMTTRSFERIMEAVDMVRHDAPEVFSAIERQNPFAPEVRRRFFALAAELEAELDAADAPGAPRLALVR</sequence>
<reference evidence="3" key="1">
    <citation type="journal article" date="2016" name="Front. Microbiol.">
        <title>Genome Sequence of the Piezophilic, Mesophilic Sulfate-Reducing Bacterium Desulfovibrio indicus J2T.</title>
        <authorList>
            <person name="Cao J."/>
            <person name="Maignien L."/>
            <person name="Shao Z."/>
            <person name="Alain K."/>
            <person name="Jebbar M."/>
        </authorList>
    </citation>
    <scope>NUCLEOTIDE SEQUENCE</scope>
    <source>
        <strain evidence="3">NBRC 103626</strain>
    </source>
</reference>
<evidence type="ECO:0000256" key="1">
    <source>
        <dbReference type="ARBA" id="ARBA00023002"/>
    </source>
</evidence>
<dbReference type="GO" id="GO:0070403">
    <property type="term" value="F:NAD+ binding"/>
    <property type="evidence" value="ECO:0007669"/>
    <property type="project" value="InterPro"/>
</dbReference>
<dbReference type="PROSITE" id="PS51176">
    <property type="entry name" value="PDH_ADH"/>
    <property type="match status" value="1"/>
</dbReference>
<dbReference type="InterPro" id="IPR050812">
    <property type="entry name" value="Preph/Arog_dehydrog"/>
</dbReference>
<dbReference type="EMBL" id="BPQM01000042">
    <property type="protein sequence ID" value="GJD78804.1"/>
    <property type="molecule type" value="Genomic_DNA"/>
</dbReference>
<dbReference type="Gene3D" id="3.40.50.720">
    <property type="entry name" value="NAD(P)-binding Rossmann-like Domain"/>
    <property type="match status" value="1"/>
</dbReference>
<dbReference type="PANTHER" id="PTHR21363">
    <property type="entry name" value="PREPHENATE DEHYDROGENASE"/>
    <property type="match status" value="1"/>
</dbReference>
<dbReference type="RefSeq" id="WP_238302494.1">
    <property type="nucleotide sequence ID" value="NZ_BPQM01000042.1"/>
</dbReference>
<evidence type="ECO:0000259" key="2">
    <source>
        <dbReference type="PROSITE" id="PS51176"/>
    </source>
</evidence>
<dbReference type="Pfam" id="PF20463">
    <property type="entry name" value="PDH_C"/>
    <property type="match status" value="1"/>
</dbReference>
<proteinExistence type="predicted"/>
<organism evidence="3 4">
    <name type="scientific">Methylobacterium gregans</name>
    <dbReference type="NCBI Taxonomy" id="374424"/>
    <lineage>
        <taxon>Bacteria</taxon>
        <taxon>Pseudomonadati</taxon>
        <taxon>Pseudomonadota</taxon>
        <taxon>Alphaproteobacteria</taxon>
        <taxon>Hyphomicrobiales</taxon>
        <taxon>Methylobacteriaceae</taxon>
        <taxon>Methylobacterium</taxon>
    </lineage>
</organism>
<dbReference type="InterPro" id="IPR046825">
    <property type="entry name" value="PDH_C"/>
</dbReference>